<dbReference type="AlphaFoldDB" id="F9ZXU2"/>
<reference evidence="2" key="3">
    <citation type="submission" date="2011-05" db="EMBL/GenBank/DDBJ databases">
        <title>Complete sequence of Methylomonas methanica MC09.</title>
        <authorList>
            <consortium name="US DOE Joint Genome Institute"/>
            <person name="Lucas S."/>
            <person name="Han J."/>
            <person name="Lapidus A."/>
            <person name="Cheng J.-F."/>
            <person name="Goodwin L."/>
            <person name="Pitluck S."/>
            <person name="Peters L."/>
            <person name="Mikhailova N."/>
            <person name="Teshima H."/>
            <person name="Han C."/>
            <person name="Tapia R."/>
            <person name="Land M."/>
            <person name="Hauser L."/>
            <person name="Kyrpides N."/>
            <person name="Ivanova N."/>
            <person name="Pagani I."/>
            <person name="Stein L."/>
            <person name="Woyke T."/>
        </authorList>
    </citation>
    <scope>NUCLEOTIDE SEQUENCE [LARGE SCALE GENOMIC DNA]</scope>
    <source>
        <strain evidence="2">MC09</strain>
    </source>
</reference>
<dbReference type="KEGG" id="mmt:Metme_0069"/>
<evidence type="ECO:0000313" key="1">
    <source>
        <dbReference type="EMBL" id="AEF98521.1"/>
    </source>
</evidence>
<dbReference type="STRING" id="857087.Metme_0069"/>
<protein>
    <submittedName>
        <fullName evidence="1">Uncharacterized protein</fullName>
    </submittedName>
</protein>
<organism evidence="1 2">
    <name type="scientific">Methylomonas methanica (strain DSM 25384 / MC09)</name>
    <dbReference type="NCBI Taxonomy" id="857087"/>
    <lineage>
        <taxon>Bacteria</taxon>
        <taxon>Pseudomonadati</taxon>
        <taxon>Pseudomonadota</taxon>
        <taxon>Gammaproteobacteria</taxon>
        <taxon>Methylococcales</taxon>
        <taxon>Methylococcaceae</taxon>
        <taxon>Methylomonas</taxon>
    </lineage>
</organism>
<accession>F9ZXU2</accession>
<proteinExistence type="predicted"/>
<dbReference type="HOGENOM" id="CLU_3137591_0_0_6"/>
<reference key="2">
    <citation type="submission" date="2011-05" db="EMBL/GenBank/DDBJ databases">
        <title>Complete genome sequence of the aerobic marine methanotroph Methylomonas methanica MC09.</title>
        <authorList>
            <person name="Boden R."/>
            <person name="Cunliffe M."/>
            <person name="Scanlan J."/>
            <person name="Moussard H."/>
            <person name="Kits K.D."/>
            <person name="Klotz M."/>
            <person name="Jetten M."/>
            <person name="Vuilleumier S."/>
            <person name="Han J."/>
            <person name="Peters L."/>
            <person name="Mikhailova N."/>
            <person name="Teshima H."/>
            <person name="Tapia R."/>
            <person name="Kyrpides N."/>
            <person name="Ivanova N."/>
            <person name="Pagani I."/>
            <person name="Cheng J.-F."/>
            <person name="Goodwin L."/>
            <person name="Han C."/>
            <person name="Hauser L."/>
            <person name="Land M."/>
            <person name="Lapidus A."/>
            <person name="Lucas S."/>
            <person name="Pitluck S."/>
            <person name="Woyke T."/>
            <person name="Stein L.Y."/>
            <person name="Murrell C."/>
        </authorList>
    </citation>
    <scope>NUCLEOTIDE SEQUENCE</scope>
    <source>
        <strain>MC09</strain>
    </source>
</reference>
<dbReference type="EMBL" id="CP002738">
    <property type="protein sequence ID" value="AEF98521.1"/>
    <property type="molecule type" value="Genomic_DNA"/>
</dbReference>
<evidence type="ECO:0000313" key="2">
    <source>
        <dbReference type="Proteomes" id="UP000008888"/>
    </source>
</evidence>
<sequence length="49" mass="5563">MARDWLRDYVNRADAFRFLIDSLVGAATELADKAEFCKDSTVSVQTDNH</sequence>
<name>F9ZXU2_METMM</name>
<reference evidence="1 2" key="1">
    <citation type="journal article" date="2011" name="J. Bacteriol.">
        <title>Complete Genome Sequence of the Aerobic Marine Methanotroph Methylomonas methanica MC09.</title>
        <authorList>
            <person name="Boden R."/>
            <person name="Cunliffe M."/>
            <person name="Scanlan J."/>
            <person name="Moussard H."/>
            <person name="Kits K.D."/>
            <person name="Klotz M.G."/>
            <person name="Jetten M.S."/>
            <person name="Vuilleumier S."/>
            <person name="Han J."/>
            <person name="Peters L."/>
            <person name="Mikhailova N."/>
            <person name="Teshima H."/>
            <person name="Tapia R."/>
            <person name="Kyrpides N."/>
            <person name="Ivanova N."/>
            <person name="Pagani I."/>
            <person name="Cheng J.F."/>
            <person name="Goodwin L."/>
            <person name="Han C."/>
            <person name="Hauser L."/>
            <person name="Land M.L."/>
            <person name="Lapidus A."/>
            <person name="Lucas S."/>
            <person name="Pitluck S."/>
            <person name="Woyke T."/>
            <person name="Stein L."/>
            <person name="Murrell J.C."/>
        </authorList>
    </citation>
    <scope>NUCLEOTIDE SEQUENCE [LARGE SCALE GENOMIC DNA]</scope>
    <source>
        <strain evidence="1 2">MC09</strain>
    </source>
</reference>
<gene>
    <name evidence="1" type="ordered locus">Metme_0069</name>
</gene>
<dbReference type="Proteomes" id="UP000008888">
    <property type="component" value="Chromosome"/>
</dbReference>
<keyword evidence="2" id="KW-1185">Reference proteome</keyword>